<keyword evidence="1" id="KW-0472">Membrane</keyword>
<protein>
    <submittedName>
        <fullName evidence="2">Uncharacterized protein</fullName>
    </submittedName>
</protein>
<proteinExistence type="predicted"/>
<name>A0A2P2QXF9_RHIMU</name>
<organism evidence="2">
    <name type="scientific">Rhizophora mucronata</name>
    <name type="common">Asiatic mangrove</name>
    <dbReference type="NCBI Taxonomy" id="61149"/>
    <lineage>
        <taxon>Eukaryota</taxon>
        <taxon>Viridiplantae</taxon>
        <taxon>Streptophyta</taxon>
        <taxon>Embryophyta</taxon>
        <taxon>Tracheophyta</taxon>
        <taxon>Spermatophyta</taxon>
        <taxon>Magnoliopsida</taxon>
        <taxon>eudicotyledons</taxon>
        <taxon>Gunneridae</taxon>
        <taxon>Pentapetalae</taxon>
        <taxon>rosids</taxon>
        <taxon>fabids</taxon>
        <taxon>Malpighiales</taxon>
        <taxon>Rhizophoraceae</taxon>
        <taxon>Rhizophora</taxon>
    </lineage>
</organism>
<reference evidence="2" key="1">
    <citation type="submission" date="2018-02" db="EMBL/GenBank/DDBJ databases">
        <title>Rhizophora mucronata_Transcriptome.</title>
        <authorList>
            <person name="Meera S.P."/>
            <person name="Sreeshan A."/>
            <person name="Augustine A."/>
        </authorList>
    </citation>
    <scope>NUCLEOTIDE SEQUENCE</scope>
    <source>
        <tissue evidence="2">Leaf</tissue>
    </source>
</reference>
<keyword evidence="1" id="KW-1133">Transmembrane helix</keyword>
<keyword evidence="1" id="KW-0812">Transmembrane</keyword>
<feature type="transmembrane region" description="Helical" evidence="1">
    <location>
        <begin position="34"/>
        <end position="56"/>
    </location>
</feature>
<sequence>MIQSFMSCIIYKPFSVKVVAILSDNHLIFIHPTWIQAITFFYFFCWYSEILVRFLWL</sequence>
<dbReference type="AlphaFoldDB" id="A0A2P2QXF9"/>
<evidence type="ECO:0000313" key="2">
    <source>
        <dbReference type="EMBL" id="MBX71686.1"/>
    </source>
</evidence>
<evidence type="ECO:0000256" key="1">
    <source>
        <dbReference type="SAM" id="Phobius"/>
    </source>
</evidence>
<accession>A0A2P2QXF9</accession>
<dbReference type="EMBL" id="GGEC01091202">
    <property type="protein sequence ID" value="MBX71686.1"/>
    <property type="molecule type" value="Transcribed_RNA"/>
</dbReference>